<feature type="transmembrane region" description="Helical" evidence="1">
    <location>
        <begin position="20"/>
        <end position="39"/>
    </location>
</feature>
<organism evidence="2 3">
    <name type="scientific">Ensete ventricosum</name>
    <name type="common">Abyssinian banana</name>
    <name type="synonym">Musa ensete</name>
    <dbReference type="NCBI Taxonomy" id="4639"/>
    <lineage>
        <taxon>Eukaryota</taxon>
        <taxon>Viridiplantae</taxon>
        <taxon>Streptophyta</taxon>
        <taxon>Embryophyta</taxon>
        <taxon>Tracheophyta</taxon>
        <taxon>Spermatophyta</taxon>
        <taxon>Magnoliopsida</taxon>
        <taxon>Liliopsida</taxon>
        <taxon>Zingiberales</taxon>
        <taxon>Musaceae</taxon>
        <taxon>Ensete</taxon>
    </lineage>
</organism>
<sequence length="60" mass="6836">MPRLPPRSPPSPLPRLRQRPPLRLLPLPVLLVLFLFALLRRAPRIRGRRRGGGARVDSRG</sequence>
<keyword evidence="1" id="KW-1133">Transmembrane helix</keyword>
<evidence type="ECO:0000313" key="2">
    <source>
        <dbReference type="EMBL" id="RRT57968.1"/>
    </source>
</evidence>
<keyword evidence="1" id="KW-0812">Transmembrane</keyword>
<evidence type="ECO:0000313" key="3">
    <source>
        <dbReference type="Proteomes" id="UP000287651"/>
    </source>
</evidence>
<keyword evidence="1" id="KW-0472">Membrane</keyword>
<evidence type="ECO:0000256" key="1">
    <source>
        <dbReference type="SAM" id="Phobius"/>
    </source>
</evidence>
<gene>
    <name evidence="2" type="ORF">B296_00027074</name>
</gene>
<protein>
    <submittedName>
        <fullName evidence="2">Uncharacterized protein</fullName>
    </submittedName>
</protein>
<name>A0A426Z1X5_ENSVE</name>
<dbReference type="AlphaFoldDB" id="A0A426Z1X5"/>
<dbReference type="EMBL" id="AMZH03008918">
    <property type="protein sequence ID" value="RRT57968.1"/>
    <property type="molecule type" value="Genomic_DNA"/>
</dbReference>
<comment type="caution">
    <text evidence="2">The sequence shown here is derived from an EMBL/GenBank/DDBJ whole genome shotgun (WGS) entry which is preliminary data.</text>
</comment>
<reference evidence="2 3" key="1">
    <citation type="journal article" date="2014" name="Agronomy (Basel)">
        <title>A Draft Genome Sequence for Ensete ventricosum, the Drought-Tolerant Tree Against Hunger.</title>
        <authorList>
            <person name="Harrison J."/>
            <person name="Moore K.A."/>
            <person name="Paszkiewicz K."/>
            <person name="Jones T."/>
            <person name="Grant M."/>
            <person name="Ambacheew D."/>
            <person name="Muzemil S."/>
            <person name="Studholme D.J."/>
        </authorList>
    </citation>
    <scope>NUCLEOTIDE SEQUENCE [LARGE SCALE GENOMIC DNA]</scope>
</reference>
<accession>A0A426Z1X5</accession>
<proteinExistence type="predicted"/>
<dbReference type="Proteomes" id="UP000287651">
    <property type="component" value="Unassembled WGS sequence"/>
</dbReference>